<organism evidence="2 3">
    <name type="scientific">Mycena pura</name>
    <dbReference type="NCBI Taxonomy" id="153505"/>
    <lineage>
        <taxon>Eukaryota</taxon>
        <taxon>Fungi</taxon>
        <taxon>Dikarya</taxon>
        <taxon>Basidiomycota</taxon>
        <taxon>Agaricomycotina</taxon>
        <taxon>Agaricomycetes</taxon>
        <taxon>Agaricomycetidae</taxon>
        <taxon>Agaricales</taxon>
        <taxon>Marasmiineae</taxon>
        <taxon>Mycenaceae</taxon>
        <taxon>Mycena</taxon>
    </lineage>
</organism>
<proteinExistence type="predicted"/>
<evidence type="ECO:0000313" key="3">
    <source>
        <dbReference type="Proteomes" id="UP001219525"/>
    </source>
</evidence>
<evidence type="ECO:0000256" key="1">
    <source>
        <dbReference type="SAM" id="MobiDB-lite"/>
    </source>
</evidence>
<accession>A0AAD6YM50</accession>
<feature type="region of interest" description="Disordered" evidence="1">
    <location>
        <begin position="1"/>
        <end position="70"/>
    </location>
</feature>
<dbReference type="Proteomes" id="UP001219525">
    <property type="component" value="Unassembled WGS sequence"/>
</dbReference>
<dbReference type="AlphaFoldDB" id="A0AAD6YM50"/>
<protein>
    <submittedName>
        <fullName evidence="2">Uncharacterized protein</fullName>
    </submittedName>
</protein>
<feature type="compositionally biased region" description="Low complexity" evidence="1">
    <location>
        <begin position="1"/>
        <end position="10"/>
    </location>
</feature>
<reference evidence="2" key="1">
    <citation type="submission" date="2023-03" db="EMBL/GenBank/DDBJ databases">
        <title>Massive genome expansion in bonnet fungi (Mycena s.s.) driven by repeated elements and novel gene families across ecological guilds.</title>
        <authorList>
            <consortium name="Lawrence Berkeley National Laboratory"/>
            <person name="Harder C.B."/>
            <person name="Miyauchi S."/>
            <person name="Viragh M."/>
            <person name="Kuo A."/>
            <person name="Thoen E."/>
            <person name="Andreopoulos B."/>
            <person name="Lu D."/>
            <person name="Skrede I."/>
            <person name="Drula E."/>
            <person name="Henrissat B."/>
            <person name="Morin E."/>
            <person name="Kohler A."/>
            <person name="Barry K."/>
            <person name="LaButti K."/>
            <person name="Morin E."/>
            <person name="Salamov A."/>
            <person name="Lipzen A."/>
            <person name="Mereny Z."/>
            <person name="Hegedus B."/>
            <person name="Baldrian P."/>
            <person name="Stursova M."/>
            <person name="Weitz H."/>
            <person name="Taylor A."/>
            <person name="Grigoriev I.V."/>
            <person name="Nagy L.G."/>
            <person name="Martin F."/>
            <person name="Kauserud H."/>
        </authorList>
    </citation>
    <scope>NUCLEOTIDE SEQUENCE</scope>
    <source>
        <strain evidence="2">9144</strain>
    </source>
</reference>
<dbReference type="EMBL" id="JARJCW010000006">
    <property type="protein sequence ID" value="KAJ7223378.1"/>
    <property type="molecule type" value="Genomic_DNA"/>
</dbReference>
<evidence type="ECO:0000313" key="2">
    <source>
        <dbReference type="EMBL" id="KAJ7223378.1"/>
    </source>
</evidence>
<feature type="compositionally biased region" description="Gly residues" evidence="1">
    <location>
        <begin position="60"/>
        <end position="70"/>
    </location>
</feature>
<keyword evidence="3" id="KW-1185">Reference proteome</keyword>
<sequence>MKPQLGRRAASGGGWWAAGSGQRAPAAGGAHSSARRRQMAGGGAAGWAASGRRQEAGSLSGMGGRQGCGATGRAALAGWRRRTRCGHGSRYRTRYDESVRCLHRLIIPGLHRLVVAATPGVAATKLAPTRVGAAWLSMFILEGNTAAVVTNVLRLPPRRVMGRRKVVPAAPRPQSLWEAPHDANTPRRRAAAAPLLSDAVPWTNPVRAPYFILWPWPVRRGGF</sequence>
<gene>
    <name evidence="2" type="ORF">GGX14DRAFT_387700</name>
</gene>
<comment type="caution">
    <text evidence="2">The sequence shown here is derived from an EMBL/GenBank/DDBJ whole genome shotgun (WGS) entry which is preliminary data.</text>
</comment>
<name>A0AAD6YM50_9AGAR</name>
<feature type="compositionally biased region" description="Low complexity" evidence="1">
    <location>
        <begin position="17"/>
        <end position="32"/>
    </location>
</feature>